<dbReference type="AlphaFoldDB" id="A0A4R4NUY3"/>
<evidence type="ECO:0000313" key="2">
    <source>
        <dbReference type="Proteomes" id="UP000295431"/>
    </source>
</evidence>
<reference evidence="1 2" key="1">
    <citation type="submission" date="2019-03" db="EMBL/GenBank/DDBJ databases">
        <title>Draft genome sequences of novel Actinobacteria.</title>
        <authorList>
            <person name="Sahin N."/>
            <person name="Ay H."/>
            <person name="Saygin H."/>
        </authorList>
    </citation>
    <scope>NUCLEOTIDE SEQUENCE [LARGE SCALE GENOMIC DNA]</scope>
    <source>
        <strain evidence="1 2">DSM 45347</strain>
    </source>
</reference>
<dbReference type="EMBL" id="SMJW01000159">
    <property type="protein sequence ID" value="TDC11827.1"/>
    <property type="molecule type" value="Genomic_DNA"/>
</dbReference>
<comment type="caution">
    <text evidence="1">The sequence shown here is derived from an EMBL/GenBank/DDBJ whole genome shotgun (WGS) entry which is preliminary data.</text>
</comment>
<dbReference type="OrthoDB" id="7067800at2"/>
<organism evidence="1 2">
    <name type="scientific">Actinomadura bangladeshensis</name>
    <dbReference type="NCBI Taxonomy" id="453573"/>
    <lineage>
        <taxon>Bacteria</taxon>
        <taxon>Bacillati</taxon>
        <taxon>Actinomycetota</taxon>
        <taxon>Actinomycetes</taxon>
        <taxon>Streptosporangiales</taxon>
        <taxon>Thermomonosporaceae</taxon>
        <taxon>Actinomadura</taxon>
    </lineage>
</organism>
<dbReference type="PANTHER" id="PTHR34861:SF11">
    <property type="entry name" value="CYCLASE"/>
    <property type="match status" value="1"/>
</dbReference>
<dbReference type="PANTHER" id="PTHR34861">
    <property type="match status" value="1"/>
</dbReference>
<proteinExistence type="predicted"/>
<protein>
    <submittedName>
        <fullName evidence="1">Cyclase family protein</fullName>
    </submittedName>
</protein>
<dbReference type="InterPro" id="IPR007325">
    <property type="entry name" value="KFase/CYL"/>
</dbReference>
<evidence type="ECO:0000313" key="1">
    <source>
        <dbReference type="EMBL" id="TDC11827.1"/>
    </source>
</evidence>
<accession>A0A4R4NUY3</accession>
<dbReference type="Proteomes" id="UP000295431">
    <property type="component" value="Unassembled WGS sequence"/>
</dbReference>
<dbReference type="InterPro" id="IPR037175">
    <property type="entry name" value="KFase_sf"/>
</dbReference>
<dbReference type="SUPFAM" id="SSF102198">
    <property type="entry name" value="Putative cyclase"/>
    <property type="match status" value="1"/>
</dbReference>
<dbReference type="GO" id="GO:0019441">
    <property type="term" value="P:L-tryptophan catabolic process to kynurenine"/>
    <property type="evidence" value="ECO:0007669"/>
    <property type="project" value="InterPro"/>
</dbReference>
<sequence length="338" mass="37026">MDKVDAQDGIPTYRELLAREDAPPGSSWGVFGAGDQLGTLNFIGPDQVRDAVGLVRRGSVFNLDYPLNAFVPPPAGTRPATVHTIFANNPNHRDDWLDSFYLQSTSQIDGLRHIRHPKYGFYGGVPDDEIAEETPALGIQAVAQRGIVARGVLLDLARYFAGRGTPLDLAGNYMITPADLDAAAAAQGVEFRPGDVLLLRVGWASYWLNEVTEEDRRSFKSRIRHPGLIQSHEMIGWLWDHRFAMVASDDLGVESHPVNPDSGLVDPDEPPPERGVVHNGMMHRPLIALLGLFLGELWNLEALAADCHADRRYDFMLTAKPLNLIGGVGSPPNAMAIK</sequence>
<keyword evidence="2" id="KW-1185">Reference proteome</keyword>
<dbReference type="GO" id="GO:0004061">
    <property type="term" value="F:arylformamidase activity"/>
    <property type="evidence" value="ECO:0007669"/>
    <property type="project" value="InterPro"/>
</dbReference>
<gene>
    <name evidence="1" type="ORF">E1284_26570</name>
</gene>
<name>A0A4R4NUY3_9ACTN</name>
<dbReference type="RefSeq" id="WP_131942868.1">
    <property type="nucleotide sequence ID" value="NZ_BAAAMX010000030.1"/>
</dbReference>
<dbReference type="Pfam" id="PF04199">
    <property type="entry name" value="Cyclase"/>
    <property type="match status" value="1"/>
</dbReference>
<dbReference type="Gene3D" id="3.50.30.50">
    <property type="entry name" value="Putative cyclase"/>
    <property type="match status" value="1"/>
</dbReference>